<gene>
    <name evidence="2" type="ORF">A2206_02540</name>
</gene>
<keyword evidence="1" id="KW-0472">Membrane</keyword>
<protein>
    <recommendedName>
        <fullName evidence="4">DUF5673 domain-containing protein</fullName>
    </recommendedName>
</protein>
<evidence type="ECO:0000256" key="1">
    <source>
        <dbReference type="SAM" id="Phobius"/>
    </source>
</evidence>
<dbReference type="EMBL" id="MFQP01000059">
    <property type="protein sequence ID" value="OGH87096.1"/>
    <property type="molecule type" value="Genomic_DNA"/>
</dbReference>
<keyword evidence="1" id="KW-0812">Transmembrane</keyword>
<sequence>MPETLTPNSITGDIVHEWTVQEYDRHQRGLLWYILIISAGMILVAYGFMSNNFLFSLIIILSAIILFIQSYQSPAQVLFRITELGVVLGNRFYKYSELKNFYIIYQPPEVKTLFIEPKSGMRPVLRVPLLDEDPLNVREAMNVFLVEDLEKEEEPFTDMFARRWKIH</sequence>
<accession>A0A1F6NT36</accession>
<reference evidence="2 3" key="1">
    <citation type="journal article" date="2016" name="Nat. Commun.">
        <title>Thousands of microbial genomes shed light on interconnected biogeochemical processes in an aquifer system.</title>
        <authorList>
            <person name="Anantharaman K."/>
            <person name="Brown C.T."/>
            <person name="Hug L.A."/>
            <person name="Sharon I."/>
            <person name="Castelle C.J."/>
            <person name="Probst A.J."/>
            <person name="Thomas B.C."/>
            <person name="Singh A."/>
            <person name="Wilkins M.J."/>
            <person name="Karaoz U."/>
            <person name="Brodie E.L."/>
            <person name="Williams K.H."/>
            <person name="Hubbard S.S."/>
            <person name="Banfield J.F."/>
        </authorList>
    </citation>
    <scope>NUCLEOTIDE SEQUENCE [LARGE SCALE GENOMIC DNA]</scope>
</reference>
<evidence type="ECO:0000313" key="2">
    <source>
        <dbReference type="EMBL" id="OGH87096.1"/>
    </source>
</evidence>
<feature type="transmembrane region" description="Helical" evidence="1">
    <location>
        <begin position="54"/>
        <end position="71"/>
    </location>
</feature>
<proteinExistence type="predicted"/>
<dbReference type="AlphaFoldDB" id="A0A1F6NT36"/>
<organism evidence="2 3">
    <name type="scientific">Candidatus Magasanikbacteria bacterium RIFOXYA1_FULL_40_8</name>
    <dbReference type="NCBI Taxonomy" id="1798694"/>
    <lineage>
        <taxon>Bacteria</taxon>
        <taxon>Candidatus Magasanikiibacteriota</taxon>
    </lineage>
</organism>
<dbReference type="Proteomes" id="UP000177151">
    <property type="component" value="Unassembled WGS sequence"/>
</dbReference>
<evidence type="ECO:0008006" key="4">
    <source>
        <dbReference type="Google" id="ProtNLM"/>
    </source>
</evidence>
<feature type="transmembrane region" description="Helical" evidence="1">
    <location>
        <begin position="30"/>
        <end position="48"/>
    </location>
</feature>
<name>A0A1F6NT36_9BACT</name>
<comment type="caution">
    <text evidence="2">The sequence shown here is derived from an EMBL/GenBank/DDBJ whole genome shotgun (WGS) entry which is preliminary data.</text>
</comment>
<keyword evidence="1" id="KW-1133">Transmembrane helix</keyword>
<evidence type="ECO:0000313" key="3">
    <source>
        <dbReference type="Proteomes" id="UP000177151"/>
    </source>
</evidence>